<dbReference type="Proteomes" id="UP000192042">
    <property type="component" value="Chromosome I"/>
</dbReference>
<protein>
    <submittedName>
        <fullName evidence="1">Uncharacterized protein</fullName>
    </submittedName>
</protein>
<name>A0A1W1IA98_9BACT</name>
<dbReference type="KEGG" id="nja:NSJP_3759"/>
<gene>
    <name evidence="1" type="ORF">NSJP_3759</name>
</gene>
<keyword evidence="2" id="KW-1185">Reference proteome</keyword>
<evidence type="ECO:0000313" key="2">
    <source>
        <dbReference type="Proteomes" id="UP000192042"/>
    </source>
</evidence>
<proteinExistence type="predicted"/>
<accession>A0A1W1IA98</accession>
<dbReference type="EMBL" id="LT828648">
    <property type="protein sequence ID" value="SLM49926.1"/>
    <property type="molecule type" value="Genomic_DNA"/>
</dbReference>
<organism evidence="1 2">
    <name type="scientific">Nitrospira japonica</name>
    <dbReference type="NCBI Taxonomy" id="1325564"/>
    <lineage>
        <taxon>Bacteria</taxon>
        <taxon>Pseudomonadati</taxon>
        <taxon>Nitrospirota</taxon>
        <taxon>Nitrospiria</taxon>
        <taxon>Nitrospirales</taxon>
        <taxon>Nitrospiraceae</taxon>
        <taxon>Nitrospira</taxon>
    </lineage>
</organism>
<dbReference type="AlphaFoldDB" id="A0A1W1IA98"/>
<sequence length="42" mass="5002">MRKQTLDVFKKNYVHLEKHDLRGCDSWRREQPVEATDIGSLT</sequence>
<reference evidence="1 2" key="1">
    <citation type="submission" date="2017-03" db="EMBL/GenBank/DDBJ databases">
        <authorList>
            <person name="Afonso C.L."/>
            <person name="Miller P.J."/>
            <person name="Scott M.A."/>
            <person name="Spackman E."/>
            <person name="Goraichik I."/>
            <person name="Dimitrov K.M."/>
            <person name="Suarez D.L."/>
            <person name="Swayne D.E."/>
        </authorList>
    </citation>
    <scope>NUCLEOTIDE SEQUENCE [LARGE SCALE GENOMIC DNA]</scope>
    <source>
        <strain evidence="1">Genome sequencing of Nitrospira japonica strain NJ11</strain>
    </source>
</reference>
<evidence type="ECO:0000313" key="1">
    <source>
        <dbReference type="EMBL" id="SLM49926.1"/>
    </source>
</evidence>